<name>A0ABQ3N0M0_9BACI</name>
<protein>
    <recommendedName>
        <fullName evidence="4">MFS transporter</fullName>
    </recommendedName>
</protein>
<evidence type="ECO:0000313" key="3">
    <source>
        <dbReference type="Proteomes" id="UP000637074"/>
    </source>
</evidence>
<dbReference type="Proteomes" id="UP000637074">
    <property type="component" value="Unassembled WGS sequence"/>
</dbReference>
<sequence length="338" mass="38152">MVTFIWAICSMAVLMLILYFLPLGYSLKGKLTVVMISFLLSVFGLAGVSIIPLWQTALLLLLLIFLAAYFMHSRIGLLFIQEKPVFEEIGEELDQHESNYSLKNQNSIELASIDEESQLPNLVKESTRDLTSISKHIGEVPNIQDEPLLEKLSFVLEKNTDIEINELTEEPNLEAGYIVENESLMEISPVESADRAANVFIENDELPTFEIQERTNVPGEEQEPLNGALYDFLLAEKEVAADREELIEATLENSYLSEIESLLELDSEALLKEKADGLLEEIENLPVIESIEESSHTKYEKEILEDSLFDFLLAEKETAGNHGEILAEIKKEEVSLQK</sequence>
<gene>
    <name evidence="2" type="ORF">AM1BK_07350</name>
</gene>
<evidence type="ECO:0000313" key="2">
    <source>
        <dbReference type="EMBL" id="GHH97192.1"/>
    </source>
</evidence>
<keyword evidence="3" id="KW-1185">Reference proteome</keyword>
<feature type="transmembrane region" description="Helical" evidence="1">
    <location>
        <begin position="57"/>
        <end position="80"/>
    </location>
</feature>
<dbReference type="EMBL" id="BNDS01000002">
    <property type="protein sequence ID" value="GHH97192.1"/>
    <property type="molecule type" value="Genomic_DNA"/>
</dbReference>
<evidence type="ECO:0000256" key="1">
    <source>
        <dbReference type="SAM" id="Phobius"/>
    </source>
</evidence>
<organism evidence="2 3">
    <name type="scientific">Neobacillus kokaensis</name>
    <dbReference type="NCBI Taxonomy" id="2759023"/>
    <lineage>
        <taxon>Bacteria</taxon>
        <taxon>Bacillati</taxon>
        <taxon>Bacillota</taxon>
        <taxon>Bacilli</taxon>
        <taxon>Bacillales</taxon>
        <taxon>Bacillaceae</taxon>
        <taxon>Neobacillus</taxon>
    </lineage>
</organism>
<keyword evidence="1" id="KW-0472">Membrane</keyword>
<comment type="caution">
    <text evidence="2">The sequence shown here is derived from an EMBL/GenBank/DDBJ whole genome shotgun (WGS) entry which is preliminary data.</text>
</comment>
<feature type="transmembrane region" description="Helical" evidence="1">
    <location>
        <begin position="5"/>
        <end position="24"/>
    </location>
</feature>
<keyword evidence="1" id="KW-0812">Transmembrane</keyword>
<evidence type="ECO:0008006" key="4">
    <source>
        <dbReference type="Google" id="ProtNLM"/>
    </source>
</evidence>
<keyword evidence="1" id="KW-1133">Transmembrane helix</keyword>
<reference evidence="2 3" key="1">
    <citation type="journal article" date="2022" name="Int. J. Syst. Evol. Microbiol.">
        <title>Neobacillus kokaensis sp. nov., isolated from soil.</title>
        <authorList>
            <person name="Yuki K."/>
            <person name="Matsubara H."/>
            <person name="Yamaguchi S."/>
        </authorList>
    </citation>
    <scope>NUCLEOTIDE SEQUENCE [LARGE SCALE GENOMIC DNA]</scope>
    <source>
        <strain evidence="2 3">LOB 377</strain>
    </source>
</reference>
<feature type="transmembrane region" description="Helical" evidence="1">
    <location>
        <begin position="31"/>
        <end position="51"/>
    </location>
</feature>
<proteinExistence type="predicted"/>
<accession>A0ABQ3N0M0</accession>